<dbReference type="AlphaFoldDB" id="A0A225DF11"/>
<dbReference type="OrthoDB" id="288387at2"/>
<comment type="caution">
    <text evidence="2">The sequence shown here is derived from an EMBL/GenBank/DDBJ whole genome shotgun (WGS) entry which is preliminary data.</text>
</comment>
<dbReference type="RefSeq" id="WP_088260191.1">
    <property type="nucleotide sequence ID" value="NZ_NIDE01000019.1"/>
</dbReference>
<name>A0A225DF11_9BACT</name>
<evidence type="ECO:0000259" key="1">
    <source>
        <dbReference type="Pfam" id="PF20155"/>
    </source>
</evidence>
<reference evidence="3" key="1">
    <citation type="submission" date="2017-06" db="EMBL/GenBank/DDBJ databases">
        <title>Genome analysis of Fimbriiglobus ruber SP5, the first member of the order Planctomycetales with confirmed chitinolytic capability.</title>
        <authorList>
            <person name="Ravin N.V."/>
            <person name="Rakitin A.L."/>
            <person name="Ivanova A.A."/>
            <person name="Beletsky A.V."/>
            <person name="Kulichevskaya I.S."/>
            <person name="Mardanov A.V."/>
            <person name="Dedysh S.N."/>
        </authorList>
    </citation>
    <scope>NUCLEOTIDE SEQUENCE [LARGE SCALE GENOMIC DNA]</scope>
    <source>
        <strain evidence="3">SP5</strain>
    </source>
</reference>
<dbReference type="Proteomes" id="UP000214646">
    <property type="component" value="Unassembled WGS sequence"/>
</dbReference>
<proteinExistence type="predicted"/>
<evidence type="ECO:0000313" key="2">
    <source>
        <dbReference type="EMBL" id="OWK34975.1"/>
    </source>
</evidence>
<dbReference type="PANTHER" id="PTHR38812">
    <property type="entry name" value="MU-LIKE PROPHAGE FLUMU PROTEIN GP42"/>
    <property type="match status" value="1"/>
</dbReference>
<accession>A0A225DF11</accession>
<evidence type="ECO:0000313" key="3">
    <source>
        <dbReference type="Proteomes" id="UP000214646"/>
    </source>
</evidence>
<dbReference type="NCBIfam" id="TIGR02675">
    <property type="entry name" value="tape_meas_nterm"/>
    <property type="match status" value="1"/>
</dbReference>
<feature type="domain" description="Tape measure protein N-terminal" evidence="1">
    <location>
        <begin position="270"/>
        <end position="454"/>
    </location>
</feature>
<protein>
    <submittedName>
        <fullName evidence="2">Tail tape-measure protein</fullName>
    </submittedName>
</protein>
<keyword evidence="3" id="KW-1185">Reference proteome</keyword>
<dbReference type="Pfam" id="PF20155">
    <property type="entry name" value="TMP_3"/>
    <property type="match status" value="1"/>
</dbReference>
<dbReference type="EMBL" id="NIDE01000019">
    <property type="protein sequence ID" value="OWK34975.1"/>
    <property type="molecule type" value="Genomic_DNA"/>
</dbReference>
<dbReference type="InterPro" id="IPR013491">
    <property type="entry name" value="Tape_meas_N"/>
</dbReference>
<dbReference type="InterPro" id="IPR053058">
    <property type="entry name" value="Mulikevirus_tape_measure"/>
</dbReference>
<organism evidence="2 3">
    <name type="scientific">Fimbriiglobus ruber</name>
    <dbReference type="NCBI Taxonomy" id="1908690"/>
    <lineage>
        <taxon>Bacteria</taxon>
        <taxon>Pseudomonadati</taxon>
        <taxon>Planctomycetota</taxon>
        <taxon>Planctomycetia</taxon>
        <taxon>Gemmatales</taxon>
        <taxon>Gemmataceae</taxon>
        <taxon>Fimbriiglobus</taxon>
    </lineage>
</organism>
<dbReference type="PANTHER" id="PTHR38812:SF2">
    <property type="entry name" value="MU-LIKE PROPHAGE FLUMU PROTEIN GP42"/>
    <property type="match status" value="1"/>
</dbReference>
<sequence>MSDSIGNLNIKLVAATDDLAKGLNDGARRVEDFANKTKKAGSLDLGKDVGAQVGRMSAPLDQAAKKAQDLGSAVDKLSGKSFGPKITGAVDMSAVPKAMKAAEAAAGNLGKLPTGDLGQALANDIAKAHPQLKLTGDRVKELGGAIDAIAKKPPTGRIIASDFAKANPQLRLTSDQVRDLGGVIDTVARKSAAGLDAKNLPNPFKGLNADLSKTPDHLDKAQSKVKSLGASLASIGVKGLVTGLATGGVGLAAMFGGDILGGIKDFTVGAVEAAADAEKTSLAFEVMTGSAEKAGDVLGKLRKYAADSPLGTSAVIDTGKMLLAYGVAADQIAPTVKMLGDAATGDAEKLKSIALAYGQVMTAGRLAGDDLRQFNAAGVPLLETLAKTMGKPVEAMKHIVSEGHVGAAEVVKAFKSMTEEGGRFYGMSDKYSKSFAGQVEQLKDGYEILKREFGQALIEELRLPEAIGDLGKFTDRVRGIIADVRPAIAMLGDLGRAGVQVGFELGKAFLLLEKVQFDGILHAVPALKDLAVSAREVIKDLANFEIDPIKVAILGKDMAAGMMYGLATIATLIDELAKQVQTEFADPFMAAVKEIKEVAAAALAVIKEAKALGAIGSPTPVQTKPGLPTVAEPTKAAWVPPTDAEIDAKARALYERDQNKNPSAFPGKWPDLSAPGLRAEYQREARRVMTPSGEPSIWIPTAQKAVAPAKDLSVLSGAKNFLEAGMKAINTFDPANSPFFKDLKRAQDERAAARRLDKAHDFAAKNADMIGAIGGAGAALGLLSKAALDAKSGLDPLGKVEIPNLLNGKLVEESMKLAEEFEDPILKLKKFSDRLNEMYFHSLITGDVRDKAFGRAFDALTGNLGQTKLPNAVEAGSQEASRIQAQLLAPRQNQTVEGLLEQIRDLNKQQLDVSRGQRKEFIQPEQVTVPPRAARAINLGPGGGG</sequence>
<gene>
    <name evidence="2" type="ORF">FRUB_09817</name>
</gene>